<accession>A0ACC0ZNX5</accession>
<sequence>MSIFDLHGWEFRREADIYWSVKDTHTGGDVRELSVEPLLYIIEEIFQPATPSVPGFGQGTQVQPNVLDDSASQFDLNVMLDLLSSTINEISSKISSGGDDDEDEDETTFGILETLGSYNWDAKVVLALVAFAFNFGDFLVMAQPYFSNPLLKSVPLLKQLPQTQEKVDTVKPSLEVSNLIKATLNMTKCIVEFIEFESRNTISYNTKAEILIAVYWTIKCIVGCASQILGLTAVGRGYANPFSPYVTYIPCSFM</sequence>
<dbReference type="EMBL" id="CM047910">
    <property type="protein sequence ID" value="KAJ0074886.1"/>
    <property type="molecule type" value="Genomic_DNA"/>
</dbReference>
<organism evidence="1 2">
    <name type="scientific">Pistacia atlantica</name>
    <dbReference type="NCBI Taxonomy" id="434234"/>
    <lineage>
        <taxon>Eukaryota</taxon>
        <taxon>Viridiplantae</taxon>
        <taxon>Streptophyta</taxon>
        <taxon>Embryophyta</taxon>
        <taxon>Tracheophyta</taxon>
        <taxon>Spermatophyta</taxon>
        <taxon>Magnoliopsida</taxon>
        <taxon>eudicotyledons</taxon>
        <taxon>Gunneridae</taxon>
        <taxon>Pentapetalae</taxon>
        <taxon>rosids</taxon>
        <taxon>malvids</taxon>
        <taxon>Sapindales</taxon>
        <taxon>Anacardiaceae</taxon>
        <taxon>Pistacia</taxon>
    </lineage>
</organism>
<name>A0ACC0ZNX5_9ROSI</name>
<evidence type="ECO:0000313" key="1">
    <source>
        <dbReference type="EMBL" id="KAJ0074886.1"/>
    </source>
</evidence>
<comment type="caution">
    <text evidence="1">The sequence shown here is derived from an EMBL/GenBank/DDBJ whole genome shotgun (WGS) entry which is preliminary data.</text>
</comment>
<gene>
    <name evidence="1" type="ORF">Patl1_33429</name>
</gene>
<proteinExistence type="predicted"/>
<keyword evidence="2" id="KW-1185">Reference proteome</keyword>
<dbReference type="Proteomes" id="UP001164250">
    <property type="component" value="Chromosome 15"/>
</dbReference>
<evidence type="ECO:0000313" key="2">
    <source>
        <dbReference type="Proteomes" id="UP001164250"/>
    </source>
</evidence>
<reference evidence="2" key="1">
    <citation type="journal article" date="2023" name="G3 (Bethesda)">
        <title>Genome assembly and association tests identify interacting loci associated with vigor, precocity, and sex in interspecific pistachio rootstocks.</title>
        <authorList>
            <person name="Palmer W."/>
            <person name="Jacygrad E."/>
            <person name="Sagayaradj S."/>
            <person name="Cavanaugh K."/>
            <person name="Han R."/>
            <person name="Bertier L."/>
            <person name="Beede B."/>
            <person name="Kafkas S."/>
            <person name="Golino D."/>
            <person name="Preece J."/>
            <person name="Michelmore R."/>
        </authorList>
    </citation>
    <scope>NUCLEOTIDE SEQUENCE [LARGE SCALE GENOMIC DNA]</scope>
</reference>
<protein>
    <submittedName>
        <fullName evidence="1">Uncharacterized protein</fullName>
    </submittedName>
</protein>